<keyword evidence="4 5" id="KW-0833">Ubl conjugation pathway</keyword>
<name>A0A1V9Y4Z1_ACHHY</name>
<feature type="domain" description="THIF-type NAD/FAD binding fold" evidence="6">
    <location>
        <begin position="7"/>
        <end position="513"/>
    </location>
</feature>
<dbReference type="GO" id="GO:0019781">
    <property type="term" value="F:NEDD8 activating enzyme activity"/>
    <property type="evidence" value="ECO:0007669"/>
    <property type="project" value="UniProtKB-UniRule"/>
</dbReference>
<dbReference type="InterPro" id="IPR000594">
    <property type="entry name" value="ThiF_NAD_FAD-bd"/>
</dbReference>
<evidence type="ECO:0000256" key="3">
    <source>
        <dbReference type="ARBA" id="ARBA00015407"/>
    </source>
</evidence>
<comment type="caution">
    <text evidence="7">The sequence shown here is derived from an EMBL/GenBank/DDBJ whole genome shotgun (WGS) entry which is preliminary data.</text>
</comment>
<sequence length="523" mass="57370">MATSDKYDRQLRLWGAMGQRKLMSTKLLLLNAGPTGSEVLKNLVLPGIGNFEICDGNTVCEADLGNNFFVTDADLGRPRAQVVTELMLEMNPDVHGTFRHESAAHVAEYEPSYIGQFNMVIATQLPEPALSALAATCQTNDIPLLIVHSFGLLGHVRLQAPNHTIVDSKPDAPWHDLRIAEPFPELLSFANEFNLEAMNSHEHGHVPYVVILLQAINEWKAAHDGDLPKTFAAKSEFKASVQAKARGSFGQEVNFLEAVDNAFKAYVLSKDAIPDDVRDVLAHASTLTLTPATSTFWFLARALAGFVATHGTLPHSGHVPDMTAFTASYVALQKLYMDKAKRDAAVVLASVRQLLADVDPARAVSEDEVADYCKHASCTGMLQTRSLAEETAAVHLDDVDMEEEDSVQSPLIWYFMLRAVHRFIAEFGKYPGVHDGPELEQDAKWLLEAAQAIAPEPFPVAWLTLDHAREVCRYAEAEVHNVAAVLGGIAAQEAVKIITNQFTPINNTYLFNGITGRACTYKL</sequence>
<comment type="pathway">
    <text evidence="1 5">Protein modification; protein neddylation.</text>
</comment>
<protein>
    <recommendedName>
        <fullName evidence="3 5">NEDD8-activating enzyme E1 regulatory subunit</fullName>
    </recommendedName>
</protein>
<dbReference type="STRING" id="1202772.A0A1V9Y4Z1"/>
<dbReference type="Pfam" id="PF00899">
    <property type="entry name" value="ThiF"/>
    <property type="match status" value="1"/>
</dbReference>
<dbReference type="OrthoDB" id="1708823at2759"/>
<dbReference type="PIRSF" id="PIRSF039099">
    <property type="entry name" value="APP-BP1"/>
    <property type="match status" value="1"/>
</dbReference>
<dbReference type="FunFam" id="3.40.50.720:FF:000475">
    <property type="entry name" value="NEDD8-activating enzyme E1 regulatory subunit"/>
    <property type="match status" value="1"/>
</dbReference>
<evidence type="ECO:0000259" key="6">
    <source>
        <dbReference type="Pfam" id="PF00899"/>
    </source>
</evidence>
<comment type="similarity">
    <text evidence="2 5">Belongs to the ubiquitin-activating E1 family. ULA1 subfamily.</text>
</comment>
<evidence type="ECO:0000256" key="1">
    <source>
        <dbReference type="ARBA" id="ARBA00005032"/>
    </source>
</evidence>
<dbReference type="AlphaFoldDB" id="A0A1V9Y4Z1"/>
<dbReference type="InterPro" id="IPR035985">
    <property type="entry name" value="Ubiquitin-activating_enz"/>
</dbReference>
<dbReference type="Proteomes" id="UP000243579">
    <property type="component" value="Unassembled WGS sequence"/>
</dbReference>
<dbReference type="GO" id="GO:0005737">
    <property type="term" value="C:cytoplasm"/>
    <property type="evidence" value="ECO:0007669"/>
    <property type="project" value="TreeGrafter"/>
</dbReference>
<keyword evidence="8" id="KW-1185">Reference proteome</keyword>
<gene>
    <name evidence="7" type="ORF">ACHHYP_17155</name>
</gene>
<accession>A0A1V9Y4Z1</accession>
<dbReference type="PANTHER" id="PTHR10953:SF29">
    <property type="entry name" value="NEDD8-ACTIVATING ENZYME E1 REGULATORY SUBUNIT"/>
    <property type="match status" value="1"/>
</dbReference>
<evidence type="ECO:0000256" key="4">
    <source>
        <dbReference type="ARBA" id="ARBA00022786"/>
    </source>
</evidence>
<reference evidence="7 8" key="1">
    <citation type="journal article" date="2014" name="Genome Biol. Evol.">
        <title>The secreted proteins of Achlya hypogyna and Thraustotheca clavata identify the ancestral oomycete secretome and reveal gene acquisitions by horizontal gene transfer.</title>
        <authorList>
            <person name="Misner I."/>
            <person name="Blouin N."/>
            <person name="Leonard G."/>
            <person name="Richards T.A."/>
            <person name="Lane C.E."/>
        </authorList>
    </citation>
    <scope>NUCLEOTIDE SEQUENCE [LARGE SCALE GENOMIC DNA]</scope>
    <source>
        <strain evidence="7 8">ATCC 48635</strain>
    </source>
</reference>
<evidence type="ECO:0000313" key="8">
    <source>
        <dbReference type="Proteomes" id="UP000243579"/>
    </source>
</evidence>
<evidence type="ECO:0000313" key="7">
    <source>
        <dbReference type="EMBL" id="OQR80791.1"/>
    </source>
</evidence>
<dbReference type="EMBL" id="JNBR01002870">
    <property type="protein sequence ID" value="OQR80791.1"/>
    <property type="molecule type" value="Genomic_DNA"/>
</dbReference>
<dbReference type="Gene3D" id="3.40.50.720">
    <property type="entry name" value="NAD(P)-binding Rossmann-like Domain"/>
    <property type="match status" value="2"/>
</dbReference>
<dbReference type="GO" id="GO:0045116">
    <property type="term" value="P:protein neddylation"/>
    <property type="evidence" value="ECO:0007669"/>
    <property type="project" value="UniProtKB-UniRule"/>
</dbReference>
<proteinExistence type="inferred from homology"/>
<dbReference type="InterPro" id="IPR030667">
    <property type="entry name" value="APP-BP1"/>
</dbReference>
<organism evidence="7 8">
    <name type="scientific">Achlya hypogyna</name>
    <name type="common">Oomycete</name>
    <name type="synonym">Protoachlya hypogyna</name>
    <dbReference type="NCBI Taxonomy" id="1202772"/>
    <lineage>
        <taxon>Eukaryota</taxon>
        <taxon>Sar</taxon>
        <taxon>Stramenopiles</taxon>
        <taxon>Oomycota</taxon>
        <taxon>Saprolegniomycetes</taxon>
        <taxon>Saprolegniales</taxon>
        <taxon>Achlyaceae</taxon>
        <taxon>Achlya</taxon>
    </lineage>
</organism>
<dbReference type="InterPro" id="IPR045886">
    <property type="entry name" value="ThiF/MoeB/HesA"/>
</dbReference>
<dbReference type="UniPathway" id="UPA00885"/>
<dbReference type="SUPFAM" id="SSF69572">
    <property type="entry name" value="Activating enzymes of the ubiquitin-like proteins"/>
    <property type="match status" value="1"/>
</dbReference>
<evidence type="ECO:0000256" key="5">
    <source>
        <dbReference type="PIRNR" id="PIRNR039099"/>
    </source>
</evidence>
<evidence type="ECO:0000256" key="2">
    <source>
        <dbReference type="ARBA" id="ARBA00006868"/>
    </source>
</evidence>
<dbReference type="PANTHER" id="PTHR10953">
    <property type="entry name" value="UBIQUITIN-ACTIVATING ENZYME E1"/>
    <property type="match status" value="1"/>
</dbReference>